<name>A0A388TB17_TERA1</name>
<dbReference type="EMBL" id="BGZN01000025">
    <property type="protein sequence ID" value="GBR73962.1"/>
    <property type="molecule type" value="Genomic_DNA"/>
</dbReference>
<reference evidence="1 2" key="1">
    <citation type="journal article" date="2019" name="ISME J.">
        <title>Genome analyses of uncultured TG2/ZB3 bacteria in 'Margulisbacteria' specifically attached to ectosymbiotic spirochetes of protists in the termite gut.</title>
        <authorList>
            <person name="Utami Y.D."/>
            <person name="Kuwahara H."/>
            <person name="Igai K."/>
            <person name="Murakami T."/>
            <person name="Sugaya K."/>
            <person name="Morikawa T."/>
            <person name="Nagura Y."/>
            <person name="Yuki M."/>
            <person name="Deevong P."/>
            <person name="Inoue T."/>
            <person name="Kihara K."/>
            <person name="Lo N."/>
            <person name="Yamada A."/>
            <person name="Ohkuma M."/>
            <person name="Hongoh Y."/>
        </authorList>
    </citation>
    <scope>NUCLEOTIDE SEQUENCE [LARGE SCALE GENOMIC DNA]</scope>
    <source>
        <strain evidence="1">NkOx7-01</strain>
    </source>
</reference>
<keyword evidence="2" id="KW-1185">Reference proteome</keyword>
<proteinExistence type="predicted"/>
<sequence length="86" mass="10125">MNKLNGEKERIIKLLKESVLVWAIERGYVTVPDLYSFWPLCGAYHRKRPRQPRTADEKRGAKVRIIKIVSHRTNNAVLFCSLIRLY</sequence>
<accession>A0A388TB17</accession>
<organism evidence="1 2">
    <name type="scientific">Termititenax aidoneus</name>
    <dbReference type="NCBI Taxonomy" id="2218524"/>
    <lineage>
        <taxon>Bacteria</taxon>
        <taxon>Bacillati</taxon>
        <taxon>Candidatus Margulisiibacteriota</taxon>
        <taxon>Candidatus Termititenacia</taxon>
        <taxon>Candidatus Termititenacales</taxon>
        <taxon>Candidatus Termititenacaceae</taxon>
        <taxon>Candidatus Termititenax</taxon>
    </lineage>
</organism>
<dbReference type="Proteomes" id="UP000269352">
    <property type="component" value="Unassembled WGS sequence"/>
</dbReference>
<evidence type="ECO:0000313" key="1">
    <source>
        <dbReference type="EMBL" id="GBR73962.1"/>
    </source>
</evidence>
<comment type="caution">
    <text evidence="1">The sequence shown here is derived from an EMBL/GenBank/DDBJ whole genome shotgun (WGS) entry which is preliminary data.</text>
</comment>
<evidence type="ECO:0000313" key="2">
    <source>
        <dbReference type="Proteomes" id="UP000269352"/>
    </source>
</evidence>
<protein>
    <submittedName>
        <fullName evidence="1">Uncharacterized protein</fullName>
    </submittedName>
</protein>
<dbReference type="AlphaFoldDB" id="A0A388TB17"/>
<gene>
    <name evidence="1" type="ORF">NO1_1217</name>
</gene>